<keyword evidence="4" id="KW-0309">Germination</keyword>
<gene>
    <name evidence="9" type="ORF">IDH41_18010</name>
</gene>
<feature type="transmembrane region" description="Helical" evidence="8">
    <location>
        <begin position="79"/>
        <end position="99"/>
    </location>
</feature>
<dbReference type="EMBL" id="JACXIY010000020">
    <property type="protein sequence ID" value="MBD2870479.1"/>
    <property type="molecule type" value="Genomic_DNA"/>
</dbReference>
<proteinExistence type="inferred from homology"/>
<evidence type="ECO:0000313" key="9">
    <source>
        <dbReference type="EMBL" id="MBD2870479.1"/>
    </source>
</evidence>
<keyword evidence="6 8" id="KW-1133">Transmembrane helix</keyword>
<feature type="transmembrane region" description="Helical" evidence="8">
    <location>
        <begin position="111"/>
        <end position="132"/>
    </location>
</feature>
<evidence type="ECO:0000256" key="2">
    <source>
        <dbReference type="ARBA" id="ARBA00007998"/>
    </source>
</evidence>
<evidence type="ECO:0000256" key="1">
    <source>
        <dbReference type="ARBA" id="ARBA00004141"/>
    </source>
</evidence>
<evidence type="ECO:0000313" key="10">
    <source>
        <dbReference type="Proteomes" id="UP000632125"/>
    </source>
</evidence>
<evidence type="ECO:0000256" key="5">
    <source>
        <dbReference type="ARBA" id="ARBA00022692"/>
    </source>
</evidence>
<feature type="transmembrane region" description="Helical" evidence="8">
    <location>
        <begin position="39"/>
        <end position="59"/>
    </location>
</feature>
<evidence type="ECO:0000256" key="4">
    <source>
        <dbReference type="ARBA" id="ARBA00022544"/>
    </source>
</evidence>
<dbReference type="InterPro" id="IPR004761">
    <property type="entry name" value="Spore_GerAB"/>
</dbReference>
<feature type="transmembrane region" description="Helical" evidence="8">
    <location>
        <begin position="214"/>
        <end position="247"/>
    </location>
</feature>
<dbReference type="GO" id="GO:0016020">
    <property type="term" value="C:membrane"/>
    <property type="evidence" value="ECO:0007669"/>
    <property type="project" value="UniProtKB-SubCell"/>
</dbReference>
<dbReference type="AlphaFoldDB" id="A0A927CLZ2"/>
<sequence length="367" mass="40571">MKQKITSLQATAIIANAVTPSALMVIPNQVIQTAKQDGWLSPMLSFLFILPLLYIIVAISRRYNGKPLMEWLEGSFGKAAATGIALLLGAYYLIGSASIVRQFSNFISQQFMITTPLAVVALLITIVAVYICAQGVEVIGRVSFFVMVVSMLFLGINLFLLWGQYDWHHFLPVFETMPLQQLTASVPPVGWLTDITVVLLLMPYMKNTAHAGKAALWGAALASVFFCLIIAITLAVLGAKLIASLSYPVFTALGTVQIGEFIERIDVVLIMAWIASMFTKASVFVFCFNQMMLYSFRLRPHNGLYIAIGLFVAATALYSWSRNSAVNEYIFKTLTIYKILNNFTIFLLIWIGLLFAGRKANAEEAVT</sequence>
<feature type="transmembrane region" description="Helical" evidence="8">
    <location>
        <begin position="144"/>
        <end position="162"/>
    </location>
</feature>
<organism evidence="9 10">
    <name type="scientific">Paenibacillus arenilitoris</name>
    <dbReference type="NCBI Taxonomy" id="2772299"/>
    <lineage>
        <taxon>Bacteria</taxon>
        <taxon>Bacillati</taxon>
        <taxon>Bacillota</taxon>
        <taxon>Bacilli</taxon>
        <taxon>Bacillales</taxon>
        <taxon>Paenibacillaceae</taxon>
        <taxon>Paenibacillus</taxon>
    </lineage>
</organism>
<keyword evidence="3" id="KW-0813">Transport</keyword>
<dbReference type="PANTHER" id="PTHR34975:SF2">
    <property type="entry name" value="SPORE GERMINATION PROTEIN A2"/>
    <property type="match status" value="1"/>
</dbReference>
<feature type="transmembrane region" description="Helical" evidence="8">
    <location>
        <begin position="303"/>
        <end position="320"/>
    </location>
</feature>
<keyword evidence="7 8" id="KW-0472">Membrane</keyword>
<dbReference type="GO" id="GO:0009847">
    <property type="term" value="P:spore germination"/>
    <property type="evidence" value="ECO:0007669"/>
    <property type="project" value="InterPro"/>
</dbReference>
<evidence type="ECO:0000256" key="6">
    <source>
        <dbReference type="ARBA" id="ARBA00022989"/>
    </source>
</evidence>
<dbReference type="Proteomes" id="UP000632125">
    <property type="component" value="Unassembled WGS sequence"/>
</dbReference>
<feature type="transmembrane region" description="Helical" evidence="8">
    <location>
        <begin position="340"/>
        <end position="357"/>
    </location>
</feature>
<comment type="subcellular location">
    <subcellularLocation>
        <location evidence="1">Membrane</location>
        <topology evidence="1">Multi-pass membrane protein</topology>
    </subcellularLocation>
</comment>
<dbReference type="RefSeq" id="WP_190863437.1">
    <property type="nucleotide sequence ID" value="NZ_JACXIY010000020.1"/>
</dbReference>
<comment type="similarity">
    <text evidence="2">Belongs to the amino acid-polyamine-organocation (APC) superfamily. Spore germination protein (SGP) (TC 2.A.3.9) family.</text>
</comment>
<name>A0A927CLZ2_9BACL</name>
<protein>
    <submittedName>
        <fullName evidence="9">Endospore germination permease</fullName>
    </submittedName>
</protein>
<keyword evidence="10" id="KW-1185">Reference proteome</keyword>
<evidence type="ECO:0000256" key="8">
    <source>
        <dbReference type="SAM" id="Phobius"/>
    </source>
</evidence>
<dbReference type="PANTHER" id="PTHR34975">
    <property type="entry name" value="SPORE GERMINATION PROTEIN A2"/>
    <property type="match status" value="1"/>
</dbReference>
<evidence type="ECO:0000256" key="7">
    <source>
        <dbReference type="ARBA" id="ARBA00023136"/>
    </source>
</evidence>
<feature type="transmembrane region" description="Helical" evidence="8">
    <location>
        <begin position="182"/>
        <end position="202"/>
    </location>
</feature>
<feature type="transmembrane region" description="Helical" evidence="8">
    <location>
        <begin position="267"/>
        <end position="291"/>
    </location>
</feature>
<dbReference type="Gene3D" id="1.20.1740.10">
    <property type="entry name" value="Amino acid/polyamine transporter I"/>
    <property type="match status" value="1"/>
</dbReference>
<evidence type="ECO:0000256" key="3">
    <source>
        <dbReference type="ARBA" id="ARBA00022448"/>
    </source>
</evidence>
<keyword evidence="5 8" id="KW-0812">Transmembrane</keyword>
<comment type="caution">
    <text evidence="9">The sequence shown here is derived from an EMBL/GenBank/DDBJ whole genome shotgun (WGS) entry which is preliminary data.</text>
</comment>
<dbReference type="Pfam" id="PF03845">
    <property type="entry name" value="Spore_permease"/>
    <property type="match status" value="1"/>
</dbReference>
<reference evidence="9" key="1">
    <citation type="submission" date="2020-09" db="EMBL/GenBank/DDBJ databases">
        <title>A novel bacterium of genus Paenibacillus, isolated from South China Sea.</title>
        <authorList>
            <person name="Huang H."/>
            <person name="Mo K."/>
            <person name="Hu Y."/>
        </authorList>
    </citation>
    <scope>NUCLEOTIDE SEQUENCE</scope>
    <source>
        <strain evidence="9">IB182493</strain>
    </source>
</reference>
<dbReference type="NCBIfam" id="TIGR00912">
    <property type="entry name" value="2A0309"/>
    <property type="match status" value="1"/>
</dbReference>
<accession>A0A927CLZ2</accession>